<sequence length="145" mass="16375">MEEAKVFLNSENLDAESKKFHSRNFWVSRQPIGLTRVEKQLLKRTQPTSSKNVPEEEVPPPPPPPPPSSEGGNPIKKIKTEETFIPDIQFPPPISEMETQPPTTTTTEEGEDVVEGRPPTFEDPLHQPELITLEPEEEEEAPIME</sequence>
<feature type="compositionally biased region" description="Acidic residues" evidence="1">
    <location>
        <begin position="134"/>
        <end position="145"/>
    </location>
</feature>
<evidence type="ECO:0000313" key="2">
    <source>
        <dbReference type="EMBL" id="CAF2171663.1"/>
    </source>
</evidence>
<reference evidence="2" key="1">
    <citation type="submission" date="2021-02" db="EMBL/GenBank/DDBJ databases">
        <authorList>
            <person name="Nowell W R."/>
        </authorList>
    </citation>
    <scope>NUCLEOTIDE SEQUENCE</scope>
</reference>
<feature type="compositionally biased region" description="Pro residues" evidence="1">
    <location>
        <begin position="59"/>
        <end position="68"/>
    </location>
</feature>
<evidence type="ECO:0000313" key="4">
    <source>
        <dbReference type="Proteomes" id="UP000663887"/>
    </source>
</evidence>
<comment type="caution">
    <text evidence="2">The sequence shown here is derived from an EMBL/GenBank/DDBJ whole genome shotgun (WGS) entry which is preliminary data.</text>
</comment>
<dbReference type="EMBL" id="CAJNRG010015551">
    <property type="protein sequence ID" value="CAF2171663.1"/>
    <property type="molecule type" value="Genomic_DNA"/>
</dbReference>
<feature type="region of interest" description="Disordered" evidence="1">
    <location>
        <begin position="37"/>
        <end position="145"/>
    </location>
</feature>
<gene>
    <name evidence="3" type="ORF">UXM345_LOCUS19628</name>
    <name evidence="2" type="ORF">XDN619_LOCUS31233</name>
</gene>
<evidence type="ECO:0000256" key="1">
    <source>
        <dbReference type="SAM" id="MobiDB-lite"/>
    </source>
</evidence>
<name>A0A816YTA4_9BILA</name>
<proteinExistence type="predicted"/>
<dbReference type="EMBL" id="CAJOBF010002815">
    <property type="protein sequence ID" value="CAF4057598.1"/>
    <property type="molecule type" value="Genomic_DNA"/>
</dbReference>
<dbReference type="AlphaFoldDB" id="A0A816YTA4"/>
<dbReference type="Proteomes" id="UP000663842">
    <property type="component" value="Unassembled WGS sequence"/>
</dbReference>
<organism evidence="2 4">
    <name type="scientific">Rotaria magnacalcarata</name>
    <dbReference type="NCBI Taxonomy" id="392030"/>
    <lineage>
        <taxon>Eukaryota</taxon>
        <taxon>Metazoa</taxon>
        <taxon>Spiralia</taxon>
        <taxon>Gnathifera</taxon>
        <taxon>Rotifera</taxon>
        <taxon>Eurotatoria</taxon>
        <taxon>Bdelloidea</taxon>
        <taxon>Philodinida</taxon>
        <taxon>Philodinidae</taxon>
        <taxon>Rotaria</taxon>
    </lineage>
</organism>
<evidence type="ECO:0000313" key="3">
    <source>
        <dbReference type="EMBL" id="CAF4057598.1"/>
    </source>
</evidence>
<protein>
    <submittedName>
        <fullName evidence="2">Uncharacterized protein</fullName>
    </submittedName>
</protein>
<accession>A0A816YTA4</accession>
<feature type="compositionally biased region" description="Low complexity" evidence="1">
    <location>
        <begin position="96"/>
        <end position="107"/>
    </location>
</feature>
<dbReference type="Proteomes" id="UP000663887">
    <property type="component" value="Unassembled WGS sequence"/>
</dbReference>